<feature type="region of interest" description="Disordered" evidence="2">
    <location>
        <begin position="195"/>
        <end position="249"/>
    </location>
</feature>
<feature type="coiled-coil region" evidence="1">
    <location>
        <begin position="255"/>
        <end position="314"/>
    </location>
</feature>
<sequence>MTTPTFAKTHNLIDYLSKPTESEGFEQIIDFLNGSSVRYALTASLTIRTSSIKQFWSTTKVKTINDEVRVQAQIDGKKVTIKESSIRCTLRLDDEEGTSCLANDDIFTGLANMGYDKMSDKLTFYKAFFSRQWKFMQLLVDHQLGDMSHHQDIYDNPSLTKKVFSNMKRVGTCFSRVITPLFKSMLVQAAEEVREAQDDVSIPAEPSTSKPYKNHKSKKQQLKAPKVPSPAPSPEHQLPSPLNDPIPTAKDSLTLQELKDLCTRLSNKVLDLDSDVIDIKYSFIDRIQKLEDRVDQLEEENKALKQKSFKTTQVDIAAPVENMEKSFKQGRMTTDMDEDDTDKEEPAEVEDVLEVVKATKLMTEVVTTAQSTTTAAQVPNPSAPRKRRGVVIQDHEEIAASVIVHSEVQSKDKGKRILIKEPKPLKGQAQIDMDEEFARQLEAELNANINWNDVIEQVKRRERQDNTVMSEIRPIFKKHYNSIQAFLEKEEEEVTVQEKEELIHLQIVVNDDDDDVYTEATPLASKKLLKERFEATEPKNFSDDFLLNILKIMFEKPNVKANVWRDQKGRYGLVKQMLENVRLEVKEESEMSLELLSMDDWEADHYENANLGISVTRSSSWIFLSQRKYVTENLKLAGMVSCKSCRTPVDIKSKQSNDGDLVSDLTLYWSLTSSLQYLTFTLLNIYYAVQQRTKHIKIDIHFVRDLVVAGQVRVLHVPLRYQYADIFTKGLPYRFEHMVSSRFNCRGVIHHEDVVDHIAMVLEMLDLINIPGVDSHRLRIKRRMDDNILNSGDTAIDSILEPYLKNREKNNTEKDDERRQTKRKCKDANLETNNTSNTLNNEQPNKRMCNAERFEAIKYSLGPNEEYIAIRRCEYDT</sequence>
<feature type="compositionally biased region" description="Basic residues" evidence="2">
    <location>
        <begin position="212"/>
        <end position="221"/>
    </location>
</feature>
<evidence type="ECO:0000256" key="1">
    <source>
        <dbReference type="SAM" id="Coils"/>
    </source>
</evidence>
<evidence type="ECO:0000256" key="2">
    <source>
        <dbReference type="SAM" id="MobiDB-lite"/>
    </source>
</evidence>
<feature type="compositionally biased region" description="Low complexity" evidence="2">
    <location>
        <begin position="830"/>
        <end position="842"/>
    </location>
</feature>
<dbReference type="AlphaFoldDB" id="A0A6L2ME49"/>
<dbReference type="EMBL" id="BKCJ010006450">
    <property type="protein sequence ID" value="GEU72231.1"/>
    <property type="molecule type" value="Genomic_DNA"/>
</dbReference>
<reference evidence="3" key="1">
    <citation type="journal article" date="2019" name="Sci. Rep.">
        <title>Draft genome of Tanacetum cinerariifolium, the natural source of mosquito coil.</title>
        <authorList>
            <person name="Yamashiro T."/>
            <person name="Shiraishi A."/>
            <person name="Satake H."/>
            <person name="Nakayama K."/>
        </authorList>
    </citation>
    <scope>NUCLEOTIDE SEQUENCE</scope>
</reference>
<keyword evidence="1" id="KW-0175">Coiled coil</keyword>
<feature type="compositionally biased region" description="Basic and acidic residues" evidence="2">
    <location>
        <begin position="807"/>
        <end position="819"/>
    </location>
</feature>
<protein>
    <submittedName>
        <fullName evidence="3">Ribonuclease H-like domain-containing protein</fullName>
    </submittedName>
</protein>
<feature type="region of interest" description="Disordered" evidence="2">
    <location>
        <begin position="807"/>
        <end position="844"/>
    </location>
</feature>
<evidence type="ECO:0000313" key="3">
    <source>
        <dbReference type="EMBL" id="GEU72231.1"/>
    </source>
</evidence>
<proteinExistence type="predicted"/>
<name>A0A6L2ME49_TANCI</name>
<gene>
    <name evidence="3" type="ORF">Tci_044209</name>
</gene>
<accession>A0A6L2ME49</accession>
<organism evidence="3">
    <name type="scientific">Tanacetum cinerariifolium</name>
    <name type="common">Dalmatian daisy</name>
    <name type="synonym">Chrysanthemum cinerariifolium</name>
    <dbReference type="NCBI Taxonomy" id="118510"/>
    <lineage>
        <taxon>Eukaryota</taxon>
        <taxon>Viridiplantae</taxon>
        <taxon>Streptophyta</taxon>
        <taxon>Embryophyta</taxon>
        <taxon>Tracheophyta</taxon>
        <taxon>Spermatophyta</taxon>
        <taxon>Magnoliopsida</taxon>
        <taxon>eudicotyledons</taxon>
        <taxon>Gunneridae</taxon>
        <taxon>Pentapetalae</taxon>
        <taxon>asterids</taxon>
        <taxon>campanulids</taxon>
        <taxon>Asterales</taxon>
        <taxon>Asteraceae</taxon>
        <taxon>Asteroideae</taxon>
        <taxon>Anthemideae</taxon>
        <taxon>Anthemidinae</taxon>
        <taxon>Tanacetum</taxon>
    </lineage>
</organism>
<comment type="caution">
    <text evidence="3">The sequence shown here is derived from an EMBL/GenBank/DDBJ whole genome shotgun (WGS) entry which is preliminary data.</text>
</comment>